<keyword evidence="1" id="KW-0067">ATP-binding</keyword>
<evidence type="ECO:0000256" key="1">
    <source>
        <dbReference type="PROSITE-ProRule" id="PRU00409"/>
    </source>
</evidence>
<name>A0ABV8HEV2_9ACTN</name>
<accession>A0ABV8HEV2</accession>
<feature type="domain" description="ATP-grasp" evidence="2">
    <location>
        <begin position="107"/>
        <end position="288"/>
    </location>
</feature>
<dbReference type="EMBL" id="JBHSBB010000001">
    <property type="protein sequence ID" value="MFC4029976.1"/>
    <property type="molecule type" value="Genomic_DNA"/>
</dbReference>
<dbReference type="PROSITE" id="PS50975">
    <property type="entry name" value="ATP_GRASP"/>
    <property type="match status" value="1"/>
</dbReference>
<keyword evidence="1" id="KW-0547">Nucleotide-binding</keyword>
<dbReference type="Proteomes" id="UP001595765">
    <property type="component" value="Unassembled WGS sequence"/>
</dbReference>
<keyword evidence="3" id="KW-0436">Ligase</keyword>
<dbReference type="GO" id="GO:0016874">
    <property type="term" value="F:ligase activity"/>
    <property type="evidence" value="ECO:0007669"/>
    <property type="project" value="UniProtKB-KW"/>
</dbReference>
<gene>
    <name evidence="3" type="ORF">ACFO3J_00665</name>
</gene>
<keyword evidence="4" id="KW-1185">Reference proteome</keyword>
<dbReference type="PANTHER" id="PTHR21621">
    <property type="entry name" value="RIBOSOMAL PROTEIN S6 MODIFICATION PROTEIN"/>
    <property type="match status" value="1"/>
</dbReference>
<dbReference type="Pfam" id="PF08443">
    <property type="entry name" value="RimK"/>
    <property type="match status" value="1"/>
</dbReference>
<dbReference type="InterPro" id="IPR011761">
    <property type="entry name" value="ATP-grasp"/>
</dbReference>
<organism evidence="3 4">
    <name type="scientific">Streptomyces polygonati</name>
    <dbReference type="NCBI Taxonomy" id="1617087"/>
    <lineage>
        <taxon>Bacteria</taxon>
        <taxon>Bacillati</taxon>
        <taxon>Actinomycetota</taxon>
        <taxon>Actinomycetes</taxon>
        <taxon>Kitasatosporales</taxon>
        <taxon>Streptomycetaceae</taxon>
        <taxon>Streptomyces</taxon>
    </lineage>
</organism>
<comment type="caution">
    <text evidence="3">The sequence shown here is derived from an EMBL/GenBank/DDBJ whole genome shotgun (WGS) entry which is preliminary data.</text>
</comment>
<dbReference type="SUPFAM" id="SSF56059">
    <property type="entry name" value="Glutathione synthetase ATP-binding domain-like"/>
    <property type="match status" value="1"/>
</dbReference>
<dbReference type="InterPro" id="IPR013651">
    <property type="entry name" value="ATP-grasp_RimK-type"/>
</dbReference>
<dbReference type="Gene3D" id="3.40.50.20">
    <property type="match status" value="1"/>
</dbReference>
<reference evidence="4" key="1">
    <citation type="journal article" date="2019" name="Int. J. Syst. Evol. Microbiol.">
        <title>The Global Catalogue of Microorganisms (GCM) 10K type strain sequencing project: providing services to taxonomists for standard genome sequencing and annotation.</title>
        <authorList>
            <consortium name="The Broad Institute Genomics Platform"/>
            <consortium name="The Broad Institute Genome Sequencing Center for Infectious Disease"/>
            <person name="Wu L."/>
            <person name="Ma J."/>
        </authorList>
    </citation>
    <scope>NUCLEOTIDE SEQUENCE [LARGE SCALE GENOMIC DNA]</scope>
    <source>
        <strain evidence="4">CGMCC 4.7237</strain>
    </source>
</reference>
<evidence type="ECO:0000313" key="3">
    <source>
        <dbReference type="EMBL" id="MFC4029976.1"/>
    </source>
</evidence>
<evidence type="ECO:0000259" key="2">
    <source>
        <dbReference type="PROSITE" id="PS50975"/>
    </source>
</evidence>
<dbReference type="Gene3D" id="3.30.470.20">
    <property type="entry name" value="ATP-grasp fold, B domain"/>
    <property type="match status" value="1"/>
</dbReference>
<dbReference type="RefSeq" id="WP_386424717.1">
    <property type="nucleotide sequence ID" value="NZ_JBHSBB010000001.1"/>
</dbReference>
<proteinExistence type="predicted"/>
<sequence>MRIGILGWDREETESVGLLALGTRLGHDVTLFTLDDIELTDTPAGPEAYALGGPVRRFDAVLSRAELRPGSFQADQERYALLSETPGVIMIDPAATYLATENKLQSMLRLGAAGLPIAPTRSCASRADVADALARWGTVVLKPSFGYGGTDVERVHGMEQDRDTVDRLLAAYPVLLCQPYLPHPEGDVRITLVGDEAVLNCRRVPPGGDRWRANVMQGARSVPFEPTGELLETSRRAARVMGLTIAALDFLPTPDGYRIIEINNTPGWYFVPEEEQERIAKSVYRLVEHTVPGREDSPHD</sequence>
<evidence type="ECO:0000313" key="4">
    <source>
        <dbReference type="Proteomes" id="UP001595765"/>
    </source>
</evidence>
<protein>
    <submittedName>
        <fullName evidence="3">RimK family alpha-L-glutamate ligase</fullName>
    </submittedName>
</protein>
<dbReference type="PANTHER" id="PTHR21621:SF0">
    <property type="entry name" value="BETA-CITRYLGLUTAMATE SYNTHASE B-RELATED"/>
    <property type="match status" value="1"/>
</dbReference>